<evidence type="ECO:0000313" key="2">
    <source>
        <dbReference type="Proteomes" id="UP001596422"/>
    </source>
</evidence>
<dbReference type="RefSeq" id="WP_379910461.1">
    <property type="nucleotide sequence ID" value="NZ_JBHSWE010000001.1"/>
</dbReference>
<evidence type="ECO:0008006" key="3">
    <source>
        <dbReference type="Google" id="ProtNLM"/>
    </source>
</evidence>
<name>A0ABW2A3M8_9GAMM</name>
<dbReference type="Proteomes" id="UP001596422">
    <property type="component" value="Unassembled WGS sequence"/>
</dbReference>
<gene>
    <name evidence="1" type="ORF">ACFQDL_19410</name>
</gene>
<sequence length="177" mass="19719">MASFDDGIEKMLWPEKREGDFTVITRSGKTHPGLIDRTTEPSYLRVDRGYLPDFLQPLVGPLSRLLPWLFGESGVDIGPIPTGTPINLLSNIDMEKRREVLGVLLKAKKDLKSLPRDASDEQARAEFADLVDPLLAVNKCPDFVVNKGHYFGTDYMAEEPGLSDSDKQALIAYLKTL</sequence>
<protein>
    <recommendedName>
        <fullName evidence="3">Cytochrome c domain-containing protein</fullName>
    </recommendedName>
</protein>
<accession>A0ABW2A3M8</accession>
<keyword evidence="2" id="KW-1185">Reference proteome</keyword>
<reference evidence="2" key="1">
    <citation type="journal article" date="2019" name="Int. J. Syst. Evol. Microbiol.">
        <title>The Global Catalogue of Microorganisms (GCM) 10K type strain sequencing project: providing services to taxonomists for standard genome sequencing and annotation.</title>
        <authorList>
            <consortium name="The Broad Institute Genomics Platform"/>
            <consortium name="The Broad Institute Genome Sequencing Center for Infectious Disease"/>
            <person name="Wu L."/>
            <person name="Ma J."/>
        </authorList>
    </citation>
    <scope>NUCLEOTIDE SEQUENCE [LARGE SCALE GENOMIC DNA]</scope>
    <source>
        <strain evidence="2">NBRC 111756</strain>
    </source>
</reference>
<dbReference type="EMBL" id="JBHSWE010000001">
    <property type="protein sequence ID" value="MFC6671991.1"/>
    <property type="molecule type" value="Genomic_DNA"/>
</dbReference>
<comment type="caution">
    <text evidence="1">The sequence shown here is derived from an EMBL/GenBank/DDBJ whole genome shotgun (WGS) entry which is preliminary data.</text>
</comment>
<organism evidence="1 2">
    <name type="scientific">Marinobacterium aestuariivivens</name>
    <dbReference type="NCBI Taxonomy" id="1698799"/>
    <lineage>
        <taxon>Bacteria</taxon>
        <taxon>Pseudomonadati</taxon>
        <taxon>Pseudomonadota</taxon>
        <taxon>Gammaproteobacteria</taxon>
        <taxon>Oceanospirillales</taxon>
        <taxon>Oceanospirillaceae</taxon>
        <taxon>Marinobacterium</taxon>
    </lineage>
</organism>
<proteinExistence type="predicted"/>
<evidence type="ECO:0000313" key="1">
    <source>
        <dbReference type="EMBL" id="MFC6671991.1"/>
    </source>
</evidence>